<comment type="caution">
    <text evidence="4">The sequence shown here is derived from an EMBL/GenBank/DDBJ whole genome shotgun (WGS) entry which is preliminary data.</text>
</comment>
<dbReference type="SUPFAM" id="SSF55486">
    <property type="entry name" value="Metalloproteases ('zincins'), catalytic domain"/>
    <property type="match status" value="1"/>
</dbReference>
<dbReference type="Gene3D" id="1.10.1370.30">
    <property type="match status" value="1"/>
</dbReference>
<dbReference type="GO" id="GO:0004181">
    <property type="term" value="F:metallocarboxypeptidase activity"/>
    <property type="evidence" value="ECO:0007669"/>
    <property type="project" value="UniProtKB-UniRule"/>
</dbReference>
<dbReference type="PROSITE" id="PS52034">
    <property type="entry name" value="PEPTIDASE_M32"/>
    <property type="match status" value="1"/>
</dbReference>
<feature type="active site" description="Proton donor/acceptor" evidence="3">
    <location>
        <position position="261"/>
    </location>
</feature>
<dbReference type="EMBL" id="QJSX01000027">
    <property type="protein sequence ID" value="PYE48672.1"/>
    <property type="molecule type" value="Genomic_DNA"/>
</dbReference>
<evidence type="ECO:0000256" key="1">
    <source>
        <dbReference type="PIRNR" id="PIRNR006615"/>
    </source>
</evidence>
<reference evidence="4 5" key="1">
    <citation type="submission" date="2018-06" db="EMBL/GenBank/DDBJ databases">
        <title>Genomic Encyclopedia of Type Strains, Phase IV (KMG-IV): sequencing the most valuable type-strain genomes for metagenomic binning, comparative biology and taxonomic classification.</title>
        <authorList>
            <person name="Goeker M."/>
        </authorList>
    </citation>
    <scope>NUCLEOTIDE SEQUENCE [LARGE SCALE GENOMIC DNA]</scope>
    <source>
        <strain evidence="4 5">DSM 18048</strain>
    </source>
</reference>
<dbReference type="PRINTS" id="PR00998">
    <property type="entry name" value="CRBOXYPTASET"/>
</dbReference>
<dbReference type="InterPro" id="IPR001333">
    <property type="entry name" value="Peptidase_M32_Taq"/>
</dbReference>
<dbReference type="AlphaFoldDB" id="A0A318S1T1"/>
<comment type="catalytic activity">
    <reaction evidence="1">
        <text>Release of a C-terminal amino acid with broad specificity, except for -Pro.</text>
        <dbReference type="EC" id="3.4.17.19"/>
    </reaction>
</comment>
<protein>
    <recommendedName>
        <fullName evidence="1">Metal-dependent carboxypeptidase</fullName>
        <ecNumber evidence="1">3.4.17.19</ecNumber>
    </recommendedName>
</protein>
<feature type="binding site" evidence="2">
    <location>
        <position position="264"/>
    </location>
    <ligand>
        <name>Zn(2+)</name>
        <dbReference type="ChEBI" id="CHEBI:29105"/>
        <note>catalytic</note>
    </ligand>
</feature>
<evidence type="ECO:0000313" key="5">
    <source>
        <dbReference type="Proteomes" id="UP000248326"/>
    </source>
</evidence>
<comment type="similarity">
    <text evidence="1">Belongs to the peptidase M32 family.</text>
</comment>
<dbReference type="EC" id="3.4.17.19" evidence="1"/>
<organism evidence="4 5">
    <name type="scientific">Deinococcus yavapaiensis KR-236</name>
    <dbReference type="NCBI Taxonomy" id="694435"/>
    <lineage>
        <taxon>Bacteria</taxon>
        <taxon>Thermotogati</taxon>
        <taxon>Deinococcota</taxon>
        <taxon>Deinococci</taxon>
        <taxon>Deinococcales</taxon>
        <taxon>Deinococcaceae</taxon>
        <taxon>Deinococcus</taxon>
    </lineage>
</organism>
<dbReference type="CDD" id="cd06460">
    <property type="entry name" value="M32_Taq"/>
    <property type="match status" value="1"/>
</dbReference>
<keyword evidence="1" id="KW-0482">Metalloprotease</keyword>
<dbReference type="PIRSF" id="PIRSF006615">
    <property type="entry name" value="Zn_crbxpep_Taq"/>
    <property type="match status" value="1"/>
</dbReference>
<keyword evidence="1" id="KW-0645">Protease</keyword>
<sequence>MTSIDELKTLLGVVSDLNAANGLLSWEQETMMPPAAARVRGLQIATLASVAHEKFTSERIEQLLAALEGANPGGDDAALVRATRRDYDRATKLPVEFVEERARTQNEAHHAWIEARAKSDFKTFAPYLAKMFDLARRYADFVGYEAHPYDALLDDYEPGARAEEIRRVFGQLREETLPLLRAIVAAGDATDYDVLTRDFPIDLQRTFALEVARDFGLDPEFSRLDVSAHPFQTNFSRDDIRITSRFDARYFPMSLFGTWHETGHAMYERGVSAAFERTPLSSGASLGVHESQSRLFENLVGRSRAFWEVYFPRFQELFPEQLADQTGESIYKAVNRVQPSLIRVEADEVTYNFHIMLRFELELDLLEGRLAVADLPEAWNAKMAEYLGVTSPNDADGVLQDIHWSSGLIGYFPTYSLGNLLSVQLLEAAKSADSAVAEGLRAGRFAPLLSWLRENVHRFGRSLLPREITERATGKPLEAGAYVQYLKSKYADIYGLNS</sequence>
<dbReference type="OrthoDB" id="9772308at2"/>
<dbReference type="PANTHER" id="PTHR34217">
    <property type="entry name" value="METAL-DEPENDENT CARBOXYPEPTIDASE"/>
    <property type="match status" value="1"/>
</dbReference>
<dbReference type="Pfam" id="PF02074">
    <property type="entry name" value="Peptidase_M32"/>
    <property type="match status" value="1"/>
</dbReference>
<dbReference type="RefSeq" id="WP_110888836.1">
    <property type="nucleotide sequence ID" value="NZ_QJSX01000027.1"/>
</dbReference>
<feature type="binding site" evidence="2">
    <location>
        <position position="290"/>
    </location>
    <ligand>
        <name>Zn(2+)</name>
        <dbReference type="ChEBI" id="CHEBI:29105"/>
        <note>catalytic</note>
    </ligand>
</feature>
<evidence type="ECO:0000313" key="4">
    <source>
        <dbReference type="EMBL" id="PYE48672.1"/>
    </source>
</evidence>
<dbReference type="GO" id="GO:0046872">
    <property type="term" value="F:metal ion binding"/>
    <property type="evidence" value="ECO:0007669"/>
    <property type="project" value="UniProtKB-KW"/>
</dbReference>
<dbReference type="Proteomes" id="UP000248326">
    <property type="component" value="Unassembled WGS sequence"/>
</dbReference>
<dbReference type="GO" id="GO:0006508">
    <property type="term" value="P:proteolysis"/>
    <property type="evidence" value="ECO:0007669"/>
    <property type="project" value="UniProtKB-UniRule"/>
</dbReference>
<keyword evidence="1" id="KW-0378">Hydrolase</keyword>
<accession>A0A318S1T1</accession>
<keyword evidence="5" id="KW-1185">Reference proteome</keyword>
<keyword evidence="2" id="KW-0862">Zinc</keyword>
<proteinExistence type="inferred from homology"/>
<keyword evidence="1 2" id="KW-0479">Metal-binding</keyword>
<evidence type="ECO:0000256" key="3">
    <source>
        <dbReference type="PIRSR" id="PIRSR006615-2"/>
    </source>
</evidence>
<gene>
    <name evidence="4" type="ORF">DES52_1276</name>
</gene>
<name>A0A318S1T1_9DEIO</name>
<feature type="binding site" evidence="2">
    <location>
        <position position="260"/>
    </location>
    <ligand>
        <name>Zn(2+)</name>
        <dbReference type="ChEBI" id="CHEBI:29105"/>
        <note>catalytic</note>
    </ligand>
</feature>
<comment type="function">
    <text evidence="1">Broad specificity carboxypetidase that releases amino acids sequentially from the C-terminus, including neutral, aromatic, polar and basic residues.</text>
</comment>
<dbReference type="PANTHER" id="PTHR34217:SF1">
    <property type="entry name" value="CARBOXYPEPTIDASE 1"/>
    <property type="match status" value="1"/>
</dbReference>
<evidence type="ECO:0000256" key="2">
    <source>
        <dbReference type="PIRSR" id="PIRSR006615-1"/>
    </source>
</evidence>
<keyword evidence="1 4" id="KW-0121">Carboxypeptidase</keyword>
<comment type="cofactor">
    <cofactor evidence="2">
        <name>Zn(2+)</name>
        <dbReference type="ChEBI" id="CHEBI:29105"/>
    </cofactor>
    <text evidence="2">Binds 1 zinc ion per subunit.</text>
</comment>